<dbReference type="NCBIfam" id="NF002378">
    <property type="entry name" value="PRK01372.1"/>
    <property type="match status" value="1"/>
</dbReference>
<name>A0A3B1CL06_9ZZZZ</name>
<sequence length="313" mass="33578">MNREDLIGRLSQMKIGVVMGGLSNEREVSLVTGSAVIESLQGMGLDCVKIDMERDFLSQTKNAAIDIAFIALHGRYGEDGCVQGALEIMDIPYTGSGVMASAIAMDKPMTKIVAKAEGIKTPAWNIVEAKSFKQNMEAVNIAPPMVVKPAGGGSSIGISICKSSNEIRGAVETALKEDPKALLEQFIEGDLYTVGIVAGVPLPVIRIEVKNGFYDYAHKYTHGKTEYHIPSGLSSKTEAEIKDAALKIHNAIGCKGVSRSEFIMDEDNRSWFLEINTIPGLTKTSLLPKAAEATGISFDDLTLAILNEALKDG</sequence>
<keyword evidence="6" id="KW-0067">ATP-binding</keyword>
<dbReference type="SUPFAM" id="SSF52440">
    <property type="entry name" value="PreATP-grasp domain"/>
    <property type="match status" value="1"/>
</dbReference>
<dbReference type="PANTHER" id="PTHR23132:SF23">
    <property type="entry name" value="D-ALANINE--D-ALANINE LIGASE B"/>
    <property type="match status" value="1"/>
</dbReference>
<dbReference type="GO" id="GO:0005737">
    <property type="term" value="C:cytoplasm"/>
    <property type="evidence" value="ECO:0007669"/>
    <property type="project" value="UniProtKB-SubCell"/>
</dbReference>
<evidence type="ECO:0000259" key="10">
    <source>
        <dbReference type="PROSITE" id="PS50975"/>
    </source>
</evidence>
<comment type="subcellular location">
    <subcellularLocation>
        <location evidence="1">Cytoplasm</location>
    </subcellularLocation>
</comment>
<keyword evidence="9" id="KW-0961">Cell wall biogenesis/degradation</keyword>
<reference evidence="11" key="1">
    <citation type="submission" date="2018-06" db="EMBL/GenBank/DDBJ databases">
        <authorList>
            <person name="Zhirakovskaya E."/>
        </authorList>
    </citation>
    <scope>NUCLEOTIDE SEQUENCE</scope>
</reference>
<dbReference type="HAMAP" id="MF_00047">
    <property type="entry name" value="Dala_Dala_lig"/>
    <property type="match status" value="1"/>
</dbReference>
<dbReference type="InterPro" id="IPR011095">
    <property type="entry name" value="Dala_Dala_lig_C"/>
</dbReference>
<dbReference type="InterPro" id="IPR016185">
    <property type="entry name" value="PreATP-grasp_dom_sf"/>
</dbReference>
<evidence type="ECO:0000256" key="1">
    <source>
        <dbReference type="ARBA" id="ARBA00004496"/>
    </source>
</evidence>
<evidence type="ECO:0000256" key="6">
    <source>
        <dbReference type="ARBA" id="ARBA00022840"/>
    </source>
</evidence>
<keyword evidence="3" id="KW-0963">Cytoplasm</keyword>
<dbReference type="GO" id="GO:0005524">
    <property type="term" value="F:ATP binding"/>
    <property type="evidence" value="ECO:0007669"/>
    <property type="project" value="UniProtKB-KW"/>
</dbReference>
<dbReference type="PANTHER" id="PTHR23132">
    <property type="entry name" value="D-ALANINE--D-ALANINE LIGASE"/>
    <property type="match status" value="1"/>
</dbReference>
<evidence type="ECO:0000256" key="4">
    <source>
        <dbReference type="ARBA" id="ARBA00022598"/>
    </source>
</evidence>
<dbReference type="Pfam" id="PF07478">
    <property type="entry name" value="Dala_Dala_lig_C"/>
    <property type="match status" value="1"/>
</dbReference>
<evidence type="ECO:0000256" key="2">
    <source>
        <dbReference type="ARBA" id="ARBA00010871"/>
    </source>
</evidence>
<keyword evidence="4 11" id="KW-0436">Ligase</keyword>
<dbReference type="SUPFAM" id="SSF56059">
    <property type="entry name" value="Glutathione synthetase ATP-binding domain-like"/>
    <property type="match status" value="1"/>
</dbReference>
<comment type="similarity">
    <text evidence="2">Belongs to the D-alanine--D-alanine ligase family.</text>
</comment>
<feature type="domain" description="ATP-grasp" evidence="10">
    <location>
        <begin position="111"/>
        <end position="307"/>
    </location>
</feature>
<evidence type="ECO:0000256" key="8">
    <source>
        <dbReference type="ARBA" id="ARBA00022984"/>
    </source>
</evidence>
<dbReference type="Gene3D" id="3.40.50.20">
    <property type="match status" value="1"/>
</dbReference>
<dbReference type="GO" id="GO:0046872">
    <property type="term" value="F:metal ion binding"/>
    <property type="evidence" value="ECO:0007669"/>
    <property type="project" value="InterPro"/>
</dbReference>
<dbReference type="Gene3D" id="3.30.1490.20">
    <property type="entry name" value="ATP-grasp fold, A domain"/>
    <property type="match status" value="1"/>
</dbReference>
<evidence type="ECO:0000313" key="11">
    <source>
        <dbReference type="EMBL" id="VAX23320.1"/>
    </source>
</evidence>
<keyword evidence="7" id="KW-0133">Cell shape</keyword>
<dbReference type="InterPro" id="IPR011127">
    <property type="entry name" value="Dala_Dala_lig_N"/>
</dbReference>
<dbReference type="EC" id="6.3.2.4" evidence="11"/>
<dbReference type="Gene3D" id="3.30.470.20">
    <property type="entry name" value="ATP-grasp fold, B domain"/>
    <property type="match status" value="1"/>
</dbReference>
<dbReference type="EMBL" id="UOGC01000150">
    <property type="protein sequence ID" value="VAX23320.1"/>
    <property type="molecule type" value="Genomic_DNA"/>
</dbReference>
<dbReference type="GO" id="GO:0008360">
    <property type="term" value="P:regulation of cell shape"/>
    <property type="evidence" value="ECO:0007669"/>
    <property type="project" value="UniProtKB-KW"/>
</dbReference>
<keyword evidence="8" id="KW-0573">Peptidoglycan synthesis</keyword>
<dbReference type="InterPro" id="IPR011761">
    <property type="entry name" value="ATP-grasp"/>
</dbReference>
<evidence type="ECO:0000256" key="7">
    <source>
        <dbReference type="ARBA" id="ARBA00022960"/>
    </source>
</evidence>
<dbReference type="Pfam" id="PF01820">
    <property type="entry name" value="Dala_Dala_lig_N"/>
    <property type="match status" value="1"/>
</dbReference>
<protein>
    <submittedName>
        <fullName evidence="11">D-alanine--D-alanine ligase</fullName>
        <ecNumber evidence="11">6.3.2.4</ecNumber>
    </submittedName>
</protein>
<keyword evidence="5" id="KW-0547">Nucleotide-binding</keyword>
<evidence type="ECO:0000256" key="3">
    <source>
        <dbReference type="ARBA" id="ARBA00022490"/>
    </source>
</evidence>
<evidence type="ECO:0000256" key="5">
    <source>
        <dbReference type="ARBA" id="ARBA00022741"/>
    </source>
</evidence>
<dbReference type="PIRSF" id="PIRSF039102">
    <property type="entry name" value="Ddl/VanB"/>
    <property type="match status" value="1"/>
</dbReference>
<gene>
    <name evidence="11" type="ORF">MNBD_NITROSPINAE01-1148</name>
</gene>
<dbReference type="InterPro" id="IPR005905">
    <property type="entry name" value="D_ala_D_ala"/>
</dbReference>
<evidence type="ECO:0000256" key="9">
    <source>
        <dbReference type="ARBA" id="ARBA00023316"/>
    </source>
</evidence>
<organism evidence="11">
    <name type="scientific">hydrothermal vent metagenome</name>
    <dbReference type="NCBI Taxonomy" id="652676"/>
    <lineage>
        <taxon>unclassified sequences</taxon>
        <taxon>metagenomes</taxon>
        <taxon>ecological metagenomes</taxon>
    </lineage>
</organism>
<dbReference type="PROSITE" id="PS00843">
    <property type="entry name" value="DALA_DALA_LIGASE_1"/>
    <property type="match status" value="1"/>
</dbReference>
<dbReference type="NCBIfam" id="TIGR01205">
    <property type="entry name" value="D_ala_D_alaTIGR"/>
    <property type="match status" value="1"/>
</dbReference>
<dbReference type="GO" id="GO:0008716">
    <property type="term" value="F:D-alanine-D-alanine ligase activity"/>
    <property type="evidence" value="ECO:0007669"/>
    <property type="project" value="UniProtKB-EC"/>
</dbReference>
<dbReference type="GO" id="GO:0009252">
    <property type="term" value="P:peptidoglycan biosynthetic process"/>
    <property type="evidence" value="ECO:0007669"/>
    <property type="project" value="UniProtKB-KW"/>
</dbReference>
<dbReference type="InterPro" id="IPR000291">
    <property type="entry name" value="D-Ala_lig_Van_CS"/>
</dbReference>
<dbReference type="InterPro" id="IPR013815">
    <property type="entry name" value="ATP_grasp_subdomain_1"/>
</dbReference>
<proteinExistence type="inferred from homology"/>
<dbReference type="PROSITE" id="PS50975">
    <property type="entry name" value="ATP_GRASP"/>
    <property type="match status" value="1"/>
</dbReference>
<dbReference type="GO" id="GO:0071555">
    <property type="term" value="P:cell wall organization"/>
    <property type="evidence" value="ECO:0007669"/>
    <property type="project" value="UniProtKB-KW"/>
</dbReference>
<accession>A0A3B1CL06</accession>
<dbReference type="AlphaFoldDB" id="A0A3B1CL06"/>
<dbReference type="PROSITE" id="PS00844">
    <property type="entry name" value="DALA_DALA_LIGASE_2"/>
    <property type="match status" value="1"/>
</dbReference>